<feature type="transmembrane region" description="Helical" evidence="1">
    <location>
        <begin position="151"/>
        <end position="174"/>
    </location>
</feature>
<dbReference type="InterPro" id="IPR050879">
    <property type="entry name" value="Acyltransferase_3"/>
</dbReference>
<gene>
    <name evidence="3" type="ORF">J1M35_00440</name>
</gene>
<dbReference type="PANTHER" id="PTHR23028">
    <property type="entry name" value="ACETYLTRANSFERASE"/>
    <property type="match status" value="1"/>
</dbReference>
<keyword evidence="3" id="KW-0012">Acyltransferase</keyword>
<feature type="transmembrane region" description="Helical" evidence="1">
    <location>
        <begin position="209"/>
        <end position="229"/>
    </location>
</feature>
<dbReference type="EMBL" id="CP071796">
    <property type="protein sequence ID" value="QTD45435.1"/>
    <property type="molecule type" value="Genomic_DNA"/>
</dbReference>
<dbReference type="KEGG" id="otd:J1M35_00440"/>
<keyword evidence="1" id="KW-0472">Membrane</keyword>
<feature type="transmembrane region" description="Helical" evidence="1">
    <location>
        <begin position="286"/>
        <end position="304"/>
    </location>
</feature>
<evidence type="ECO:0000313" key="3">
    <source>
        <dbReference type="EMBL" id="QTD45435.1"/>
    </source>
</evidence>
<reference evidence="3" key="1">
    <citation type="submission" date="2021-03" db="EMBL/GenBank/DDBJ databases">
        <title>Ottowia sp. 27C isolated from the cloaca of a Giant Asian pond turtle (Heosemys grandis).</title>
        <authorList>
            <person name="Spergser J."/>
            <person name="Busse H.-J."/>
        </authorList>
    </citation>
    <scope>NUCLEOTIDE SEQUENCE</scope>
    <source>
        <strain evidence="3">27C</strain>
    </source>
</reference>
<dbReference type="GO" id="GO:0016020">
    <property type="term" value="C:membrane"/>
    <property type="evidence" value="ECO:0007669"/>
    <property type="project" value="TreeGrafter"/>
</dbReference>
<dbReference type="PANTHER" id="PTHR23028:SF53">
    <property type="entry name" value="ACYL_TRANSF_3 DOMAIN-CONTAINING PROTEIN"/>
    <property type="match status" value="1"/>
</dbReference>
<keyword evidence="3" id="KW-0808">Transferase</keyword>
<dbReference type="GO" id="GO:0009103">
    <property type="term" value="P:lipopolysaccharide biosynthetic process"/>
    <property type="evidence" value="ECO:0007669"/>
    <property type="project" value="TreeGrafter"/>
</dbReference>
<feature type="transmembrane region" description="Helical" evidence="1">
    <location>
        <begin position="349"/>
        <end position="370"/>
    </location>
</feature>
<sequence>MSNRAAEPWVDWGKAIAAQCIVWHHLVHYGPLAPRLRPWAPRVVDWLDQRALLAVQVFLVMAGYLAARSLWPSPGVPRVAPRDWGARVAQRWRRLAPPYLVAIVLAVLAAAWARHGMADADTPAAPTWAQLAANLTLTHDVVGQPALSAGLWYVAIDLQLFALLAALAALLAAVRPVPLAPPLPRWRGRLRMRPLAPAAALPRVDGGQLLGVALLSGAALASVCVFNLQAGADEWAPYFFGSYALGVLAAWGATGAGGARRLCWSALLLTLAGAGLWIAWRDRLALAVLAALVLLWQPARTWLAQRRVQPAVAWLATLSYALFLVHYPVSLAVNTAFERWLPHTPGMAAAGLITAWLASLAAAWLAWHVLERPRGPAQRRAPALNAWKQAA</sequence>
<organism evidence="3 4">
    <name type="scientific">Ottowia testudinis</name>
    <dbReference type="NCBI Taxonomy" id="2816950"/>
    <lineage>
        <taxon>Bacteria</taxon>
        <taxon>Pseudomonadati</taxon>
        <taxon>Pseudomonadota</taxon>
        <taxon>Betaproteobacteria</taxon>
        <taxon>Burkholderiales</taxon>
        <taxon>Comamonadaceae</taxon>
        <taxon>Ottowia</taxon>
    </lineage>
</organism>
<evidence type="ECO:0000256" key="1">
    <source>
        <dbReference type="SAM" id="Phobius"/>
    </source>
</evidence>
<feature type="domain" description="Acyltransferase 3" evidence="2">
    <location>
        <begin position="8"/>
        <end position="358"/>
    </location>
</feature>
<dbReference type="RefSeq" id="WP_208009183.1">
    <property type="nucleotide sequence ID" value="NZ_CP071796.1"/>
</dbReference>
<feature type="transmembrane region" description="Helical" evidence="1">
    <location>
        <begin position="235"/>
        <end position="255"/>
    </location>
</feature>
<proteinExistence type="predicted"/>
<dbReference type="Pfam" id="PF01757">
    <property type="entry name" value="Acyl_transf_3"/>
    <property type="match status" value="1"/>
</dbReference>
<feature type="transmembrane region" description="Helical" evidence="1">
    <location>
        <begin position="311"/>
        <end position="329"/>
    </location>
</feature>
<evidence type="ECO:0000259" key="2">
    <source>
        <dbReference type="Pfam" id="PF01757"/>
    </source>
</evidence>
<keyword evidence="1" id="KW-1133">Transmembrane helix</keyword>
<evidence type="ECO:0000313" key="4">
    <source>
        <dbReference type="Proteomes" id="UP000663903"/>
    </source>
</evidence>
<protein>
    <submittedName>
        <fullName evidence="3">Acyltransferase family protein</fullName>
    </submittedName>
</protein>
<feature type="transmembrane region" description="Helical" evidence="1">
    <location>
        <begin position="92"/>
        <end position="113"/>
    </location>
</feature>
<keyword evidence="1" id="KW-0812">Transmembrane</keyword>
<dbReference type="Proteomes" id="UP000663903">
    <property type="component" value="Chromosome"/>
</dbReference>
<name>A0A975H3M5_9BURK</name>
<accession>A0A975H3M5</accession>
<feature type="transmembrane region" description="Helical" evidence="1">
    <location>
        <begin position="262"/>
        <end position="280"/>
    </location>
</feature>
<keyword evidence="4" id="KW-1185">Reference proteome</keyword>
<dbReference type="GO" id="GO:0016747">
    <property type="term" value="F:acyltransferase activity, transferring groups other than amino-acyl groups"/>
    <property type="evidence" value="ECO:0007669"/>
    <property type="project" value="InterPro"/>
</dbReference>
<dbReference type="AlphaFoldDB" id="A0A975H3M5"/>
<dbReference type="InterPro" id="IPR002656">
    <property type="entry name" value="Acyl_transf_3_dom"/>
</dbReference>